<proteinExistence type="predicted"/>
<evidence type="ECO:0000313" key="1">
    <source>
        <dbReference type="EMBL" id="MDI3349490.1"/>
    </source>
</evidence>
<reference evidence="1" key="1">
    <citation type="submission" date="2022-11" db="EMBL/GenBank/DDBJ databases">
        <title>Draft genome of Mycoplasma arginini isolated from fly.</title>
        <authorList>
            <person name="Severgnini M."/>
            <person name="Gioia G."/>
            <person name="Cremonesi P."/>
            <person name="Moroni P."/>
            <person name="Addis M.F."/>
            <person name="Castiglioni B."/>
        </authorList>
    </citation>
    <scope>NUCLEOTIDE SEQUENCE</scope>
    <source>
        <strain evidence="1">QMP CG1-1632</strain>
    </source>
</reference>
<organism evidence="1 2">
    <name type="scientific">Mycoplasmopsis arginini</name>
    <name type="common">Mycoplasma arginini</name>
    <dbReference type="NCBI Taxonomy" id="2094"/>
    <lineage>
        <taxon>Bacteria</taxon>
        <taxon>Bacillati</taxon>
        <taxon>Mycoplasmatota</taxon>
        <taxon>Mycoplasmoidales</taxon>
        <taxon>Metamycoplasmataceae</taxon>
        <taxon>Mycoplasmopsis</taxon>
    </lineage>
</organism>
<name>A0AA43QWJ3_MYCAR</name>
<dbReference type="AlphaFoldDB" id="A0AA43QWJ3"/>
<accession>A0AA43QWJ3</accession>
<gene>
    <name evidence="1" type="ORF">DCBHLPFO_00717</name>
</gene>
<comment type="caution">
    <text evidence="1">The sequence shown here is derived from an EMBL/GenBank/DDBJ whole genome shotgun (WGS) entry which is preliminary data.</text>
</comment>
<dbReference type="Proteomes" id="UP001162175">
    <property type="component" value="Unassembled WGS sequence"/>
</dbReference>
<sequence length="66" mass="7709">MVEHEKKCTRNPELKACWTCEHHVDEGMPISGPMYICQKDKSYDEVDVFEDEGGCDLWESEENNNE</sequence>
<dbReference type="EMBL" id="JAPFAR010000039">
    <property type="protein sequence ID" value="MDI3349490.1"/>
    <property type="molecule type" value="Genomic_DNA"/>
</dbReference>
<protein>
    <submittedName>
        <fullName evidence="1">Uncharacterized protein</fullName>
    </submittedName>
</protein>
<evidence type="ECO:0000313" key="2">
    <source>
        <dbReference type="Proteomes" id="UP001162175"/>
    </source>
</evidence>